<feature type="domain" description="Tim10-like" evidence="10">
    <location>
        <begin position="14"/>
        <end position="75"/>
    </location>
</feature>
<protein>
    <recommendedName>
        <fullName evidence="9">Mitochondrial import inner membrane translocase subunit</fullName>
    </recommendedName>
</protein>
<keyword evidence="7 9" id="KW-0496">Mitochondrion</keyword>
<dbReference type="FunFam" id="1.10.287.810:FF:000007">
    <property type="entry name" value="Mitochondrial import inner membrane translocase"/>
    <property type="match status" value="1"/>
</dbReference>
<dbReference type="Proteomes" id="UP000239649">
    <property type="component" value="Unassembled WGS sequence"/>
</dbReference>
<comment type="caution">
    <text evidence="11">The sequence shown here is derived from an EMBL/GenBank/DDBJ whole genome shotgun (WGS) entry which is preliminary data.</text>
</comment>
<organism evidence="11 12">
    <name type="scientific">Micractinium conductrix</name>
    <dbReference type="NCBI Taxonomy" id="554055"/>
    <lineage>
        <taxon>Eukaryota</taxon>
        <taxon>Viridiplantae</taxon>
        <taxon>Chlorophyta</taxon>
        <taxon>core chlorophytes</taxon>
        <taxon>Trebouxiophyceae</taxon>
        <taxon>Chlorellales</taxon>
        <taxon>Chlorellaceae</taxon>
        <taxon>Chlorella clade</taxon>
        <taxon>Micractinium</taxon>
    </lineage>
</organism>
<dbReference type="GO" id="GO:0045039">
    <property type="term" value="P:protein insertion into mitochondrial inner membrane"/>
    <property type="evidence" value="ECO:0007669"/>
    <property type="project" value="TreeGrafter"/>
</dbReference>
<evidence type="ECO:0000256" key="8">
    <source>
        <dbReference type="ARBA" id="ARBA00023157"/>
    </source>
</evidence>
<keyword evidence="9" id="KW-0472">Membrane</keyword>
<comment type="function">
    <text evidence="9">Mitochondrial intermembrane chaperone that participates in the import and insertion of some multi-pass transmembrane proteins into the mitochondrial inner membrane. Also required for the transfer of beta-barrel precursors from the TOM complex to the sorting and assembly machinery (SAM complex) of the outer membrane. Acts as a chaperone-like protein that protects the hydrophobic precursors from aggregation and guide them through the mitochondrial intermembrane space.</text>
</comment>
<evidence type="ECO:0000256" key="6">
    <source>
        <dbReference type="ARBA" id="ARBA00023010"/>
    </source>
</evidence>
<dbReference type="STRING" id="554055.A0A2P6V129"/>
<keyword evidence="2 9" id="KW-0813">Transport</keyword>
<dbReference type="SUPFAM" id="SSF144122">
    <property type="entry name" value="Tim10-like"/>
    <property type="match status" value="1"/>
</dbReference>
<keyword evidence="12" id="KW-1185">Reference proteome</keyword>
<comment type="domain">
    <text evidence="9">The twin CX3C motif contains 4 conserved Cys residues that form 2 disulfide bonds in the mitochondrial intermembrane space.</text>
</comment>
<dbReference type="GO" id="GO:0046872">
    <property type="term" value="F:metal ion binding"/>
    <property type="evidence" value="ECO:0007669"/>
    <property type="project" value="UniProtKB-KW"/>
</dbReference>
<gene>
    <name evidence="11" type="ORF">C2E20_8582</name>
</gene>
<dbReference type="OrthoDB" id="274922at2759"/>
<dbReference type="InterPro" id="IPR004217">
    <property type="entry name" value="Tim10-like"/>
</dbReference>
<keyword evidence="4" id="KW-0862">Zinc</keyword>
<keyword evidence="3" id="KW-0479">Metal-binding</keyword>
<dbReference type="PANTHER" id="PTHR11038:SF16">
    <property type="entry name" value="MITOCHONDRIAL IMPORT INNER MEMBRANE TRANSLOCASE SUBUNIT TIM10"/>
    <property type="match status" value="1"/>
</dbReference>
<dbReference type="Pfam" id="PF02953">
    <property type="entry name" value="zf-Tim10_DDP"/>
    <property type="match status" value="1"/>
</dbReference>
<name>A0A2P6V129_9CHLO</name>
<evidence type="ECO:0000256" key="9">
    <source>
        <dbReference type="RuleBase" id="RU367043"/>
    </source>
</evidence>
<proteinExistence type="inferred from homology"/>
<evidence type="ECO:0000313" key="11">
    <source>
        <dbReference type="EMBL" id="PSC67785.1"/>
    </source>
</evidence>
<keyword evidence="6 9" id="KW-0811">Translocation</keyword>
<keyword evidence="5 9" id="KW-0653">Protein transport</keyword>
<dbReference type="Gene3D" id="1.10.287.810">
    <property type="entry name" value="Mitochondrial import inner membrane translocase subunit tim13 like domains"/>
    <property type="match status" value="1"/>
</dbReference>
<reference evidence="11" key="2">
    <citation type="submission" date="2018-02" db="EMBL/GenBank/DDBJ databases">
        <authorList>
            <person name="Cohen D.B."/>
            <person name="Kent A.D."/>
        </authorList>
    </citation>
    <scope>NUCLEOTIDE SEQUENCE</scope>
    <source>
        <strain evidence="11">SAG 241.80</strain>
    </source>
</reference>
<keyword evidence="8 9" id="KW-1015">Disulfide bond</keyword>
<dbReference type="PANTHER" id="PTHR11038">
    <property type="entry name" value="MITOCHONDRIAL IMPORT INNER MEMBRANE TRANSLOCASE SUBUNIT TIM10"/>
    <property type="match status" value="1"/>
</dbReference>
<accession>A0A2P6V129</accession>
<keyword evidence="9" id="KW-0143">Chaperone</keyword>
<dbReference type="GO" id="GO:0015031">
    <property type="term" value="P:protein transport"/>
    <property type="evidence" value="ECO:0007669"/>
    <property type="project" value="UniProtKB-KW"/>
</dbReference>
<comment type="subcellular location">
    <subcellularLocation>
        <location evidence="9">Mitochondrion inner membrane</location>
        <topology evidence="9">Peripheral membrane protein</topology>
        <orientation evidence="9">Intermembrane side</orientation>
    </subcellularLocation>
</comment>
<dbReference type="EMBL" id="LHPF02000048">
    <property type="protein sequence ID" value="PSC67785.1"/>
    <property type="molecule type" value="Genomic_DNA"/>
</dbReference>
<evidence type="ECO:0000256" key="7">
    <source>
        <dbReference type="ARBA" id="ARBA00023128"/>
    </source>
</evidence>
<evidence type="ECO:0000256" key="3">
    <source>
        <dbReference type="ARBA" id="ARBA00022723"/>
    </source>
</evidence>
<dbReference type="GO" id="GO:0005743">
    <property type="term" value="C:mitochondrial inner membrane"/>
    <property type="evidence" value="ECO:0007669"/>
    <property type="project" value="UniProtKB-SubCell"/>
</dbReference>
<keyword evidence="9" id="KW-0999">Mitochondrion inner membrane</keyword>
<comment type="subunit">
    <text evidence="9">Heterohexamer.</text>
</comment>
<evidence type="ECO:0000259" key="10">
    <source>
        <dbReference type="Pfam" id="PF02953"/>
    </source>
</evidence>
<comment type="similarity">
    <text evidence="1 9">Belongs to the small Tim family.</text>
</comment>
<dbReference type="InterPro" id="IPR035427">
    <property type="entry name" value="Tim10-like_dom_sf"/>
</dbReference>
<evidence type="ECO:0000256" key="1">
    <source>
        <dbReference type="ARBA" id="ARBA00006720"/>
    </source>
</evidence>
<sequence length="82" mass="8953">MSASGGQPDPALAMEMAKQEMDYRVALFNAMVSSCYEKCIDKRYKDGDLSVGENSCIDRCSSKYWQVTGIVGQMLGAQGAMQ</sequence>
<reference evidence="11 12" key="1">
    <citation type="journal article" date="2018" name="Plant J.">
        <title>Genome sequences of Chlorella sorokiniana UTEX 1602 and Micractinium conductrix SAG 241.80: implications to maltose excretion by a green alga.</title>
        <authorList>
            <person name="Arriola M.B."/>
            <person name="Velmurugan N."/>
            <person name="Zhang Y."/>
            <person name="Plunkett M.H."/>
            <person name="Hondzo H."/>
            <person name="Barney B.M."/>
        </authorList>
    </citation>
    <scope>NUCLEOTIDE SEQUENCE [LARGE SCALE GENOMIC DNA]</scope>
    <source>
        <strain evidence="11 12">SAG 241.80</strain>
    </source>
</reference>
<evidence type="ECO:0000256" key="2">
    <source>
        <dbReference type="ARBA" id="ARBA00022448"/>
    </source>
</evidence>
<dbReference type="EMBL" id="LHPF02000048">
    <property type="protein sequence ID" value="PSC67786.1"/>
    <property type="molecule type" value="Genomic_DNA"/>
</dbReference>
<evidence type="ECO:0000256" key="5">
    <source>
        <dbReference type="ARBA" id="ARBA00022927"/>
    </source>
</evidence>
<evidence type="ECO:0000256" key="4">
    <source>
        <dbReference type="ARBA" id="ARBA00022833"/>
    </source>
</evidence>
<dbReference type="AlphaFoldDB" id="A0A2P6V129"/>
<evidence type="ECO:0000313" key="12">
    <source>
        <dbReference type="Proteomes" id="UP000239649"/>
    </source>
</evidence>